<evidence type="ECO:0000256" key="1">
    <source>
        <dbReference type="SAM" id="Phobius"/>
    </source>
</evidence>
<feature type="transmembrane region" description="Helical" evidence="1">
    <location>
        <begin position="68"/>
        <end position="86"/>
    </location>
</feature>
<name>A0ABS5AWU6_9STRE</name>
<evidence type="ECO:0000313" key="2">
    <source>
        <dbReference type="EMBL" id="MBP2621046.1"/>
    </source>
</evidence>
<keyword evidence="1" id="KW-0812">Transmembrane</keyword>
<keyword evidence="3" id="KW-1185">Reference proteome</keyword>
<keyword evidence="1" id="KW-0472">Membrane</keyword>
<dbReference type="EMBL" id="QFAY01000012">
    <property type="protein sequence ID" value="MBP2621046.1"/>
    <property type="molecule type" value="Genomic_DNA"/>
</dbReference>
<sequence length="159" mass="18830">MVLFCIVYAMYTRPDTRFAASSAILYFPLGIVNLILVQGSFYWLNCLWRVRQKKALKTQRIAPIYKRLKVLDLILLASYIPIWFLTFRENTINNAVIGILLWLFAIIEFINYFYYRLSYYAMGGLSLQIIRPFRLLFTGKAAKSQIAKEILLYKKKYRK</sequence>
<gene>
    <name evidence="2" type="ORF">DHL47_06880</name>
</gene>
<proteinExistence type="predicted"/>
<keyword evidence="1" id="KW-1133">Transmembrane helix</keyword>
<evidence type="ECO:0000313" key="3">
    <source>
        <dbReference type="Proteomes" id="UP001519349"/>
    </source>
</evidence>
<dbReference type="Proteomes" id="UP001519349">
    <property type="component" value="Unassembled WGS sequence"/>
</dbReference>
<accession>A0ABS5AWU6</accession>
<organism evidence="2 3">
    <name type="scientific">Streptococcus panodentis</name>
    <dbReference type="NCBI Taxonomy" id="1581472"/>
    <lineage>
        <taxon>Bacteria</taxon>
        <taxon>Bacillati</taxon>
        <taxon>Bacillota</taxon>
        <taxon>Bacilli</taxon>
        <taxon>Lactobacillales</taxon>
        <taxon>Streptococcaceae</taxon>
        <taxon>Streptococcus</taxon>
    </lineage>
</organism>
<reference evidence="2 3" key="1">
    <citation type="submission" date="2018-05" db="EMBL/GenBank/DDBJ databases">
        <title>Draft genome sequence of Streptococcus panodentis CCUG 70867T.</title>
        <authorList>
            <person name="Salva-Serra F."/>
            <person name="Mendez V."/>
            <person name="Jaen-Luchoro D."/>
            <person name="Gonzales-Siles L."/>
            <person name="Karlsson R."/>
            <person name="Engstrom-Jakobsson H."/>
            <person name="Busquets A."/>
            <person name="Gomila M."/>
            <person name="Pineiro-Iglesias B."/>
            <person name="Bennasar-Figueras A."/>
            <person name="Seeger M."/>
            <person name="Moore E."/>
        </authorList>
    </citation>
    <scope>NUCLEOTIDE SEQUENCE [LARGE SCALE GENOMIC DNA]</scope>
    <source>
        <strain evidence="2 3">CCUG 70867</strain>
    </source>
</reference>
<comment type="caution">
    <text evidence="2">The sequence shown here is derived from an EMBL/GenBank/DDBJ whole genome shotgun (WGS) entry which is preliminary data.</text>
</comment>
<feature type="transmembrane region" description="Helical" evidence="1">
    <location>
        <begin position="92"/>
        <end position="115"/>
    </location>
</feature>
<feature type="transmembrane region" description="Helical" evidence="1">
    <location>
        <begin position="23"/>
        <end position="48"/>
    </location>
</feature>
<protein>
    <submittedName>
        <fullName evidence="2">Uncharacterized protein</fullName>
    </submittedName>
</protein>